<evidence type="ECO:0000259" key="1">
    <source>
        <dbReference type="PROSITE" id="PS51340"/>
    </source>
</evidence>
<proteinExistence type="predicted"/>
<sequence length="215" mass="22728">MVVSAKQPRLWGRLLQVRAAGGRVYLPGGESVVLNEAAGGLLSAWLGRAVTVTDVVPEGAVLRRYWPQERDMIPSWAAAGGATGGTEVLSGIGSGRFHDFGAVHAVTTGALRRLAEVHGSVVDHRRFRPNLVLDLPEDPAPGELVTIGGVRLRVQLPTPRCVVPALDPEAPGSLDRGVLRTLAGHYRTAVGQLGTAACFGWYATVEQTGRIETDG</sequence>
<organism evidence="2 3">
    <name type="scientific">Dactylosporangium maewongense</name>
    <dbReference type="NCBI Taxonomy" id="634393"/>
    <lineage>
        <taxon>Bacteria</taxon>
        <taxon>Bacillati</taxon>
        <taxon>Actinomycetota</taxon>
        <taxon>Actinomycetes</taxon>
        <taxon>Micromonosporales</taxon>
        <taxon>Micromonosporaceae</taxon>
        <taxon>Dactylosporangium</taxon>
    </lineage>
</organism>
<dbReference type="SUPFAM" id="SSF50800">
    <property type="entry name" value="PK beta-barrel domain-like"/>
    <property type="match status" value="1"/>
</dbReference>
<dbReference type="Pfam" id="PF03473">
    <property type="entry name" value="MOSC"/>
    <property type="match status" value="1"/>
</dbReference>
<name>A0ABP4NS99_9ACTN</name>
<dbReference type="EMBL" id="BAAAQD010000037">
    <property type="protein sequence ID" value="GAA1566809.1"/>
    <property type="molecule type" value="Genomic_DNA"/>
</dbReference>
<keyword evidence="3" id="KW-1185">Reference proteome</keyword>
<evidence type="ECO:0000313" key="3">
    <source>
        <dbReference type="Proteomes" id="UP001501470"/>
    </source>
</evidence>
<dbReference type="PROSITE" id="PS51340">
    <property type="entry name" value="MOSC"/>
    <property type="match status" value="1"/>
</dbReference>
<comment type="caution">
    <text evidence="2">The sequence shown here is derived from an EMBL/GenBank/DDBJ whole genome shotgun (WGS) entry which is preliminary data.</text>
</comment>
<evidence type="ECO:0000313" key="2">
    <source>
        <dbReference type="EMBL" id="GAA1566809.1"/>
    </source>
</evidence>
<feature type="domain" description="MOSC" evidence="1">
    <location>
        <begin position="77"/>
        <end position="215"/>
    </location>
</feature>
<gene>
    <name evidence="2" type="ORF">GCM10009827_105630</name>
</gene>
<dbReference type="InterPro" id="IPR011037">
    <property type="entry name" value="Pyrv_Knase-like_insert_dom_sf"/>
</dbReference>
<dbReference type="InterPro" id="IPR005302">
    <property type="entry name" value="MoCF_Sase_C"/>
</dbReference>
<protein>
    <submittedName>
        <fullName evidence="2">MOSC domain-containing protein</fullName>
    </submittedName>
</protein>
<reference evidence="3" key="1">
    <citation type="journal article" date="2019" name="Int. J. Syst. Evol. Microbiol.">
        <title>The Global Catalogue of Microorganisms (GCM) 10K type strain sequencing project: providing services to taxonomists for standard genome sequencing and annotation.</title>
        <authorList>
            <consortium name="The Broad Institute Genomics Platform"/>
            <consortium name="The Broad Institute Genome Sequencing Center for Infectious Disease"/>
            <person name="Wu L."/>
            <person name="Ma J."/>
        </authorList>
    </citation>
    <scope>NUCLEOTIDE SEQUENCE [LARGE SCALE GENOMIC DNA]</scope>
    <source>
        <strain evidence="3">JCM 15933</strain>
    </source>
</reference>
<accession>A0ABP4NS99</accession>
<dbReference type="Proteomes" id="UP001501470">
    <property type="component" value="Unassembled WGS sequence"/>
</dbReference>